<accession>A0ABQ0LML3</accession>
<evidence type="ECO:0000313" key="2">
    <source>
        <dbReference type="Proteomes" id="UP000815677"/>
    </source>
</evidence>
<proteinExistence type="predicted"/>
<evidence type="ECO:0000313" key="1">
    <source>
        <dbReference type="EMBL" id="GAT52356.1"/>
    </source>
</evidence>
<dbReference type="Proteomes" id="UP000815677">
    <property type="component" value="Unassembled WGS sequence"/>
</dbReference>
<name>A0ABQ0LML3_MYCCL</name>
<sequence length="211" mass="24051">MEPELTYGLPLPPFHIRRSPCYVLNQAEPRLDNDWEERYFVDVNDPAPGPLVLKMVGKASYISSGVDLGAQTIVLTAPVGVFAQSFKTTVDALEMILDSSQHAIYIPKVVTGWAVGDFWPSLRKIFVVTTPDTIFTSLDLHRTPHVPYAEPLCQPLEKDAYVHVEAKMLRRDRRILGGYAWETEWRLEALVVRRLYQSHEREYRAPAQAND</sequence>
<organism evidence="1 2">
    <name type="scientific">Mycena chlorophos</name>
    <name type="common">Agaric fungus</name>
    <name type="synonym">Agaricus chlorophos</name>
    <dbReference type="NCBI Taxonomy" id="658473"/>
    <lineage>
        <taxon>Eukaryota</taxon>
        <taxon>Fungi</taxon>
        <taxon>Dikarya</taxon>
        <taxon>Basidiomycota</taxon>
        <taxon>Agaricomycotina</taxon>
        <taxon>Agaricomycetes</taxon>
        <taxon>Agaricomycetidae</taxon>
        <taxon>Agaricales</taxon>
        <taxon>Marasmiineae</taxon>
        <taxon>Mycenaceae</taxon>
        <taxon>Mycena</taxon>
    </lineage>
</organism>
<gene>
    <name evidence="1" type="ORF">MCHLO_09412</name>
</gene>
<keyword evidence="2" id="KW-1185">Reference proteome</keyword>
<reference evidence="1" key="1">
    <citation type="submission" date="2014-09" db="EMBL/GenBank/DDBJ databases">
        <title>Genome sequence of the luminous mushroom Mycena chlorophos for searching fungal bioluminescence genes.</title>
        <authorList>
            <person name="Tanaka Y."/>
            <person name="Kasuga D."/>
            <person name="Oba Y."/>
            <person name="Hase S."/>
            <person name="Sato K."/>
            <person name="Oba Y."/>
            <person name="Sakakibara Y."/>
        </authorList>
    </citation>
    <scope>NUCLEOTIDE SEQUENCE</scope>
</reference>
<protein>
    <submittedName>
        <fullName evidence="1">Uncharacterized protein</fullName>
    </submittedName>
</protein>
<dbReference type="EMBL" id="DF847730">
    <property type="protein sequence ID" value="GAT52356.1"/>
    <property type="molecule type" value="Genomic_DNA"/>
</dbReference>